<accession>A0A5C8E295</accession>
<evidence type="ECO:0000313" key="3">
    <source>
        <dbReference type="EMBL" id="TXJ54889.1"/>
    </source>
</evidence>
<comment type="caution">
    <text evidence="2">The sequence shown here is derived from an EMBL/GenBank/DDBJ whole genome shotgun (WGS) entry which is preliminary data.</text>
</comment>
<keyword evidence="1" id="KW-1003">Cell membrane</keyword>
<dbReference type="OrthoDB" id="9801753at2"/>
<dbReference type="Pfam" id="PF01809">
    <property type="entry name" value="YidD"/>
    <property type="match status" value="1"/>
</dbReference>
<dbReference type="RefSeq" id="WP_147529708.1">
    <property type="nucleotide sequence ID" value="NZ_SAXX01000021.1"/>
</dbReference>
<comment type="subcellular location">
    <subcellularLocation>
        <location evidence="1">Cell membrane</location>
        <topology evidence="1">Peripheral membrane protein</topology>
        <orientation evidence="1">Cytoplasmic side</orientation>
    </subcellularLocation>
</comment>
<keyword evidence="1" id="KW-0472">Membrane</keyword>
<dbReference type="Proteomes" id="UP000324707">
    <property type="component" value="Unassembled WGS sequence"/>
</dbReference>
<protein>
    <recommendedName>
        <fullName evidence="1">Putative membrane protein insertion efficiency factor</fullName>
    </recommendedName>
</protein>
<reference evidence="2" key="2">
    <citation type="submission" date="2019-01" db="EMBL/GenBank/DDBJ databases">
        <authorList>
            <person name="Thorell K."/>
        </authorList>
    </citation>
    <scope>NUCLEOTIDE SEQUENCE</scope>
    <source>
        <strain evidence="3">PC2777IV</strain>
        <strain evidence="2">PC5538III-lc</strain>
    </source>
</reference>
<proteinExistence type="inferred from homology"/>
<organism evidence="2 4">
    <name type="scientific">Brachyspira aalborgi</name>
    <dbReference type="NCBI Taxonomy" id="29522"/>
    <lineage>
        <taxon>Bacteria</taxon>
        <taxon>Pseudomonadati</taxon>
        <taxon>Spirochaetota</taxon>
        <taxon>Spirochaetia</taxon>
        <taxon>Brachyspirales</taxon>
        <taxon>Brachyspiraceae</taxon>
        <taxon>Brachyspira</taxon>
    </lineage>
</organism>
<dbReference type="GO" id="GO:0005886">
    <property type="term" value="C:plasma membrane"/>
    <property type="evidence" value="ECO:0007669"/>
    <property type="project" value="UniProtKB-SubCell"/>
</dbReference>
<dbReference type="PANTHER" id="PTHR33383">
    <property type="entry name" value="MEMBRANE PROTEIN INSERTION EFFICIENCY FACTOR-RELATED"/>
    <property type="match status" value="1"/>
</dbReference>
<dbReference type="HAMAP" id="MF_00386">
    <property type="entry name" value="UPF0161_YidD"/>
    <property type="match status" value="1"/>
</dbReference>
<dbReference type="EMBL" id="SAYJ01000019">
    <property type="protein sequence ID" value="TXJ54889.1"/>
    <property type="molecule type" value="Genomic_DNA"/>
</dbReference>
<dbReference type="SMART" id="SM01234">
    <property type="entry name" value="Haemolytic"/>
    <property type="match status" value="1"/>
</dbReference>
<gene>
    <name evidence="2" type="primary">yidD</name>
    <name evidence="3" type="ORF">EPJ67_11585</name>
    <name evidence="2" type="ORF">EPJ69_07355</name>
</gene>
<dbReference type="PANTHER" id="PTHR33383:SF1">
    <property type="entry name" value="MEMBRANE PROTEIN INSERTION EFFICIENCY FACTOR-RELATED"/>
    <property type="match status" value="1"/>
</dbReference>
<name>A0A5C8E295_9SPIR</name>
<comment type="similarity">
    <text evidence="1">Belongs to the UPF0161 family.</text>
</comment>
<evidence type="ECO:0000313" key="2">
    <source>
        <dbReference type="EMBL" id="TXJ31443.1"/>
    </source>
</evidence>
<dbReference type="Proteomes" id="UP000325013">
    <property type="component" value="Unassembled WGS sequence"/>
</dbReference>
<reference evidence="4 5" key="1">
    <citation type="journal article" date="1992" name="Lakartidningen">
        <title>[Penicillin V and not amoxicillin is the first choice preparation in acute otitis].</title>
        <authorList>
            <person name="Kamme C."/>
            <person name="Lundgren K."/>
            <person name="Prellner K."/>
        </authorList>
    </citation>
    <scope>NUCLEOTIDE SEQUENCE [LARGE SCALE GENOMIC DNA]</scope>
    <source>
        <strain evidence="3 5">PC2777IV</strain>
        <strain evidence="2 4">PC5538III-lc</strain>
    </source>
</reference>
<dbReference type="InterPro" id="IPR002696">
    <property type="entry name" value="Membr_insert_effic_factor_YidD"/>
</dbReference>
<dbReference type="NCBIfam" id="TIGR00278">
    <property type="entry name" value="membrane protein insertion efficiency factor YidD"/>
    <property type="match status" value="1"/>
</dbReference>
<dbReference type="EMBL" id="SAXX01000021">
    <property type="protein sequence ID" value="TXJ31443.1"/>
    <property type="molecule type" value="Genomic_DNA"/>
</dbReference>
<evidence type="ECO:0000313" key="4">
    <source>
        <dbReference type="Proteomes" id="UP000324707"/>
    </source>
</evidence>
<sequence length="70" mass="8075">MLRKVILFLIFLYQKAISPYLKPSCRYIPSCSEYAKQSVMKYGAIKGSFLAMLRVIRCNPLAKKIYDPVP</sequence>
<dbReference type="AlphaFoldDB" id="A0A5C8E295"/>
<evidence type="ECO:0000256" key="1">
    <source>
        <dbReference type="HAMAP-Rule" id="MF_00386"/>
    </source>
</evidence>
<comment type="function">
    <text evidence="1">Could be involved in insertion of integral membrane proteins into the membrane.</text>
</comment>
<evidence type="ECO:0000313" key="5">
    <source>
        <dbReference type="Proteomes" id="UP000325013"/>
    </source>
</evidence>